<evidence type="ECO:0000313" key="2">
    <source>
        <dbReference type="EMBL" id="MBN8237117.1"/>
    </source>
</evidence>
<evidence type="ECO:0008006" key="4">
    <source>
        <dbReference type="Google" id="ProtNLM"/>
    </source>
</evidence>
<proteinExistence type="predicted"/>
<keyword evidence="3" id="KW-1185">Reference proteome</keyword>
<dbReference type="InterPro" id="IPR026369">
    <property type="entry name" value="CxxC_20_CxxC"/>
</dbReference>
<dbReference type="Proteomes" id="UP000663970">
    <property type="component" value="Unassembled WGS sequence"/>
</dbReference>
<dbReference type="RefSeq" id="WP_206935828.1">
    <property type="nucleotide sequence ID" value="NZ_JAEKJY010000007.1"/>
</dbReference>
<feature type="transmembrane region" description="Helical" evidence="1">
    <location>
        <begin position="67"/>
        <end position="91"/>
    </location>
</feature>
<gene>
    <name evidence="2" type="ORF">JF544_17870</name>
</gene>
<protein>
    <recommendedName>
        <fullName evidence="4">Cxxc_20_cxxc protein</fullName>
    </recommendedName>
</protein>
<evidence type="ECO:0000313" key="3">
    <source>
        <dbReference type="Proteomes" id="UP000663970"/>
    </source>
</evidence>
<keyword evidence="1" id="KW-0472">Membrane</keyword>
<dbReference type="EMBL" id="JAEKJY010000007">
    <property type="protein sequence ID" value="MBN8237117.1"/>
    <property type="molecule type" value="Genomic_DNA"/>
</dbReference>
<feature type="transmembrane region" description="Helical" evidence="1">
    <location>
        <begin position="43"/>
        <end position="61"/>
    </location>
</feature>
<name>A0ABS3E0K9_9BACI</name>
<accession>A0ABS3E0K9</accession>
<evidence type="ECO:0000256" key="1">
    <source>
        <dbReference type="SAM" id="Phobius"/>
    </source>
</evidence>
<keyword evidence="1" id="KW-0812">Transmembrane</keyword>
<comment type="caution">
    <text evidence="2">The sequence shown here is derived from an EMBL/GenBank/DDBJ whole genome shotgun (WGS) entry which is preliminary data.</text>
</comment>
<organism evidence="2 3">
    <name type="scientific">Halobacillus kuroshimensis</name>
    <dbReference type="NCBI Taxonomy" id="302481"/>
    <lineage>
        <taxon>Bacteria</taxon>
        <taxon>Bacillati</taxon>
        <taxon>Bacillota</taxon>
        <taxon>Bacilli</taxon>
        <taxon>Bacillales</taxon>
        <taxon>Bacillaceae</taxon>
        <taxon>Halobacillus</taxon>
    </lineage>
</organism>
<dbReference type="NCBIfam" id="TIGR04104">
    <property type="entry name" value="cxxc_20_cxxc"/>
    <property type="match status" value="1"/>
</dbReference>
<reference evidence="2 3" key="1">
    <citation type="submission" date="2020-12" db="EMBL/GenBank/DDBJ databases">
        <title>Oil enriched cultivation method for isolating marine PHA-producing bacteria.</title>
        <authorList>
            <person name="Zheng W."/>
            <person name="Yu S."/>
            <person name="Huang Y."/>
        </authorList>
    </citation>
    <scope>NUCLEOTIDE SEQUENCE [LARGE SCALE GENOMIC DNA]</scope>
    <source>
        <strain evidence="2 3">SY-2-6</strain>
    </source>
</reference>
<keyword evidence="1" id="KW-1133">Transmembrane helix</keyword>
<sequence>MPTCPSCGRRWTYMETFTRMWAVRKHQSTCPSCHRESKVGIKLRMVFLCSFIPLVLYPFVLTERIQIPAYMIGLTLTALSLISLMPFCTYVRNRP</sequence>